<feature type="domain" description="Integrase zinc-binding" evidence="1">
    <location>
        <begin position="82"/>
        <end position="118"/>
    </location>
</feature>
<sequence>MTVYVESEVNSLLMDSIRALSVTFEEVRKATKQDLLLRQVIKYHRNQWPAKTSGELRQFHQRRNSLSTINDGILFYDRVVAPQQLQARVLRKFHNGHPGINRMKAVARNYVNWSHVNQQPEQLA</sequence>
<reference evidence="2 3" key="1">
    <citation type="submission" date="2018-11" db="EMBL/GenBank/DDBJ databases">
        <authorList>
            <consortium name="Pathogen Informatics"/>
        </authorList>
    </citation>
    <scope>NUCLEOTIDE SEQUENCE [LARGE SCALE GENOMIC DNA]</scope>
</reference>
<protein>
    <recommendedName>
        <fullName evidence="1">Integrase zinc-binding domain-containing protein</fullName>
    </recommendedName>
</protein>
<evidence type="ECO:0000259" key="1">
    <source>
        <dbReference type="Pfam" id="PF17921"/>
    </source>
</evidence>
<gene>
    <name evidence="2" type="ORF">DILT_LOCUS10936</name>
</gene>
<dbReference type="Gene3D" id="1.10.340.70">
    <property type="match status" value="1"/>
</dbReference>
<dbReference type="OrthoDB" id="8035539at2759"/>
<dbReference type="Pfam" id="PF17921">
    <property type="entry name" value="Integrase_H2C2"/>
    <property type="match status" value="1"/>
</dbReference>
<evidence type="ECO:0000313" key="2">
    <source>
        <dbReference type="EMBL" id="VDN15105.1"/>
    </source>
</evidence>
<dbReference type="InterPro" id="IPR041588">
    <property type="entry name" value="Integrase_H2C2"/>
</dbReference>
<proteinExistence type="predicted"/>
<dbReference type="EMBL" id="UYRU01061446">
    <property type="protein sequence ID" value="VDN15105.1"/>
    <property type="molecule type" value="Genomic_DNA"/>
</dbReference>
<name>A0A3P7LDM8_DIBLA</name>
<dbReference type="Proteomes" id="UP000281553">
    <property type="component" value="Unassembled WGS sequence"/>
</dbReference>
<keyword evidence="3" id="KW-1185">Reference proteome</keyword>
<dbReference type="PANTHER" id="PTHR37984">
    <property type="entry name" value="PROTEIN CBG26694"/>
    <property type="match status" value="1"/>
</dbReference>
<dbReference type="PANTHER" id="PTHR37984:SF5">
    <property type="entry name" value="PROTEIN NYNRIN-LIKE"/>
    <property type="match status" value="1"/>
</dbReference>
<accession>A0A3P7LDM8</accession>
<organism evidence="2 3">
    <name type="scientific">Dibothriocephalus latus</name>
    <name type="common">Fish tapeworm</name>
    <name type="synonym">Diphyllobothrium latum</name>
    <dbReference type="NCBI Taxonomy" id="60516"/>
    <lineage>
        <taxon>Eukaryota</taxon>
        <taxon>Metazoa</taxon>
        <taxon>Spiralia</taxon>
        <taxon>Lophotrochozoa</taxon>
        <taxon>Platyhelminthes</taxon>
        <taxon>Cestoda</taxon>
        <taxon>Eucestoda</taxon>
        <taxon>Diphyllobothriidea</taxon>
        <taxon>Diphyllobothriidae</taxon>
        <taxon>Dibothriocephalus</taxon>
    </lineage>
</organism>
<dbReference type="InterPro" id="IPR050951">
    <property type="entry name" value="Retrovirus_Pol_polyprotein"/>
</dbReference>
<dbReference type="AlphaFoldDB" id="A0A3P7LDM8"/>
<evidence type="ECO:0000313" key="3">
    <source>
        <dbReference type="Proteomes" id="UP000281553"/>
    </source>
</evidence>